<dbReference type="InterPro" id="IPR011042">
    <property type="entry name" value="6-blade_b-propeller_TolB-like"/>
</dbReference>
<reference evidence="7 8" key="1">
    <citation type="submission" date="2016-10" db="EMBL/GenBank/DDBJ databases">
        <authorList>
            <person name="de Groot N.N."/>
        </authorList>
    </citation>
    <scope>NUCLEOTIDE SEQUENCE [LARGE SCALE GENOMIC DNA]</scope>
    <source>
        <strain evidence="7 8">DSM 8423</strain>
    </source>
</reference>
<name>A0A1H7YLB5_9BACT</name>
<keyword evidence="4" id="KW-0574">Periplasm</keyword>
<dbReference type="SUPFAM" id="SSF52964">
    <property type="entry name" value="TolB, N-terminal domain"/>
    <property type="match status" value="1"/>
</dbReference>
<dbReference type="GO" id="GO:0042597">
    <property type="term" value="C:periplasmic space"/>
    <property type="evidence" value="ECO:0007669"/>
    <property type="project" value="UniProtKB-SubCell"/>
</dbReference>
<dbReference type="GO" id="GO:0017038">
    <property type="term" value="P:protein import"/>
    <property type="evidence" value="ECO:0007669"/>
    <property type="project" value="InterPro"/>
</dbReference>
<accession>A0A1H7YLB5</accession>
<comment type="similarity">
    <text evidence="2">Belongs to the TolB family.</text>
</comment>
<comment type="subcellular location">
    <subcellularLocation>
        <location evidence="1">Periplasm</location>
    </subcellularLocation>
</comment>
<dbReference type="InterPro" id="IPR011659">
    <property type="entry name" value="WD40"/>
</dbReference>
<organism evidence="7 8">
    <name type="scientific">Syntrophus gentianae</name>
    <dbReference type="NCBI Taxonomy" id="43775"/>
    <lineage>
        <taxon>Bacteria</taxon>
        <taxon>Pseudomonadati</taxon>
        <taxon>Thermodesulfobacteriota</taxon>
        <taxon>Syntrophia</taxon>
        <taxon>Syntrophales</taxon>
        <taxon>Syntrophaceae</taxon>
        <taxon>Syntrophus</taxon>
    </lineage>
</organism>
<dbReference type="Gene3D" id="3.40.50.10070">
    <property type="entry name" value="TolB, N-terminal domain"/>
    <property type="match status" value="1"/>
</dbReference>
<sequence length="453" mass="48997">MGCGKNRKRRRGIMMLSLFCVLALCGGAPALPSAWAKVYIDIDSPAFQKIPIAVADFAPLSGNSGQEELSSWFPGALNKSLDLTGYFTLLEKSRDSLNTKSSGSTAGGIDFTSWSKLGAEYLIAGGFAHQGGQLVAEFRLFDVVQGRQILGKQYSGGLEDRREMVLAFTREVLLLLTGAESFFDTRVAFVARQGNSSTLYTVGFKTSLGGQGPVRVMSSPALMLSPRWSPDGRYLSFASYRDGQPDVFVISPAGFGLKKIVGFKGLNLPGAWSPDGRRLLLTLSKDGNEEVYVMEVATGQLHRLTRNSAIDVSPVWSPDGRKIAFVSNSSGSPQIYVMNADGGGTRRLTYSGNYNTSPAWSPRGDRIAYEGRAGSGYQIFSVDEDGGNVRQLTSGAGDHESPSWSPDGRFLAFSARSGGRSRIQLVNVNTLEMRTIYESADRLLSPAWSPRGR</sequence>
<evidence type="ECO:0000313" key="7">
    <source>
        <dbReference type="EMBL" id="SEM47052.1"/>
    </source>
</evidence>
<dbReference type="InterPro" id="IPR014167">
    <property type="entry name" value="Tol-Pal_TolB"/>
</dbReference>
<dbReference type="OrthoDB" id="9815657at2"/>
<evidence type="ECO:0000256" key="2">
    <source>
        <dbReference type="ARBA" id="ARBA00009820"/>
    </source>
</evidence>
<protein>
    <submittedName>
        <fullName evidence="7">TolB protein</fullName>
    </submittedName>
</protein>
<dbReference type="Gene3D" id="2.120.10.60">
    <property type="entry name" value="Tricorn protease N-terminal domain"/>
    <property type="match status" value="1"/>
</dbReference>
<dbReference type="AlphaFoldDB" id="A0A1H7YLB5"/>
<dbReference type="Pfam" id="PF07676">
    <property type="entry name" value="PD40"/>
    <property type="match status" value="4"/>
</dbReference>
<dbReference type="PANTHER" id="PTHR36842">
    <property type="entry name" value="PROTEIN TOLB HOMOLOG"/>
    <property type="match status" value="1"/>
</dbReference>
<feature type="chain" id="PRO_5039891948" evidence="5">
    <location>
        <begin position="31"/>
        <end position="453"/>
    </location>
</feature>
<dbReference type="Proteomes" id="UP000198744">
    <property type="component" value="Unassembled WGS sequence"/>
</dbReference>
<dbReference type="STRING" id="43775.SAMN04489760_11710"/>
<dbReference type="InterPro" id="IPR007195">
    <property type="entry name" value="TolB_N"/>
</dbReference>
<feature type="domain" description="TolB N-terminal" evidence="6">
    <location>
        <begin position="39"/>
        <end position="149"/>
    </location>
</feature>
<evidence type="ECO:0000256" key="3">
    <source>
        <dbReference type="ARBA" id="ARBA00022729"/>
    </source>
</evidence>
<dbReference type="EMBL" id="FOBS01000017">
    <property type="protein sequence ID" value="SEM47052.1"/>
    <property type="molecule type" value="Genomic_DNA"/>
</dbReference>
<feature type="signal peptide" evidence="5">
    <location>
        <begin position="1"/>
        <end position="30"/>
    </location>
</feature>
<evidence type="ECO:0000256" key="4">
    <source>
        <dbReference type="ARBA" id="ARBA00022764"/>
    </source>
</evidence>
<gene>
    <name evidence="7" type="ORF">SAMN04489760_11710</name>
</gene>
<dbReference type="Pfam" id="PF04052">
    <property type="entry name" value="TolB_N"/>
    <property type="match status" value="1"/>
</dbReference>
<evidence type="ECO:0000259" key="6">
    <source>
        <dbReference type="Pfam" id="PF04052"/>
    </source>
</evidence>
<evidence type="ECO:0000256" key="5">
    <source>
        <dbReference type="SAM" id="SignalP"/>
    </source>
</evidence>
<evidence type="ECO:0000313" key="8">
    <source>
        <dbReference type="Proteomes" id="UP000198744"/>
    </source>
</evidence>
<dbReference type="HAMAP" id="MF_00671">
    <property type="entry name" value="TolB"/>
    <property type="match status" value="1"/>
</dbReference>
<evidence type="ECO:0000256" key="1">
    <source>
        <dbReference type="ARBA" id="ARBA00004418"/>
    </source>
</evidence>
<keyword evidence="3 5" id="KW-0732">Signal</keyword>
<dbReference type="NCBIfam" id="TIGR02800">
    <property type="entry name" value="propeller_TolB"/>
    <property type="match status" value="1"/>
</dbReference>
<proteinExistence type="inferred from homology"/>
<dbReference type="Gene3D" id="2.120.10.30">
    <property type="entry name" value="TolB, C-terminal domain"/>
    <property type="match status" value="1"/>
</dbReference>
<dbReference type="SUPFAM" id="SSF69304">
    <property type="entry name" value="Tricorn protease N-terminal domain"/>
    <property type="match status" value="1"/>
</dbReference>
<dbReference type="PANTHER" id="PTHR36842:SF1">
    <property type="entry name" value="PROTEIN TOLB"/>
    <property type="match status" value="1"/>
</dbReference>
<keyword evidence="8" id="KW-1185">Reference proteome</keyword>